<gene>
    <name evidence="1" type="ORF">FOA19_14600</name>
</gene>
<name>A0A5B6TGS6_9BACT</name>
<reference evidence="1 2" key="1">
    <citation type="submission" date="2019-07" db="EMBL/GenBank/DDBJ databases">
        <title>Rufibacter sp. nov., isolated from lake sediment.</title>
        <authorList>
            <person name="Qu J.-H."/>
        </authorList>
    </citation>
    <scope>NUCLEOTIDE SEQUENCE [LARGE SCALE GENOMIC DNA]</scope>
    <source>
        <strain evidence="1 2">NBS58-1</strain>
    </source>
</reference>
<evidence type="ECO:0000313" key="1">
    <source>
        <dbReference type="EMBL" id="KAA3438462.1"/>
    </source>
</evidence>
<proteinExistence type="predicted"/>
<protein>
    <submittedName>
        <fullName evidence="1">Uncharacterized protein</fullName>
    </submittedName>
</protein>
<sequence>MGFSTEGQLGNNQEMLNAISLVQNEINGKQRVIQRIFKKLLPDGEWTVSTLSPLKVIPPEIWAMMTDEEKRNFGGMSPLDSTRSKEADKTLQALNTLPSYVRSKVMDAMSAAQILALAGLLPENSSNNADNQG</sequence>
<keyword evidence="2" id="KW-1185">Reference proteome</keyword>
<comment type="caution">
    <text evidence="1">The sequence shown here is derived from an EMBL/GenBank/DDBJ whole genome shotgun (WGS) entry which is preliminary data.</text>
</comment>
<dbReference type="EMBL" id="VKKY01000002">
    <property type="protein sequence ID" value="KAA3438462.1"/>
    <property type="molecule type" value="Genomic_DNA"/>
</dbReference>
<evidence type="ECO:0000313" key="2">
    <source>
        <dbReference type="Proteomes" id="UP000324133"/>
    </source>
</evidence>
<dbReference type="RefSeq" id="WP_149091520.1">
    <property type="nucleotide sequence ID" value="NZ_VKKY01000002.1"/>
</dbReference>
<dbReference type="AlphaFoldDB" id="A0A5B6TGS6"/>
<accession>A0A5B6TGS6</accession>
<dbReference type="OrthoDB" id="863187at2"/>
<organism evidence="1 2">
    <name type="scientific">Rufibacter hautae</name>
    <dbReference type="NCBI Taxonomy" id="2595005"/>
    <lineage>
        <taxon>Bacteria</taxon>
        <taxon>Pseudomonadati</taxon>
        <taxon>Bacteroidota</taxon>
        <taxon>Cytophagia</taxon>
        <taxon>Cytophagales</taxon>
        <taxon>Hymenobacteraceae</taxon>
        <taxon>Rufibacter</taxon>
    </lineage>
</organism>
<dbReference type="Proteomes" id="UP000324133">
    <property type="component" value="Unassembled WGS sequence"/>
</dbReference>